<sequence length="296" mass="31883">MLRDRSYRLAHPARRSPLLVILLVLAAAALLAADQAGLLGPLRTHAQTFISPVLGRLQGVGDWMSAIPRQLKSDPALRAENEALRAEIADLKARLIEADALKFENARLREQVRIEQAYPWQLLGADVLALTPDSGRRLVLIAAGADQGVQPGMAVIAREGSNPPALIGVVEAVGPRTAAVLLMTDYSSALSAQVYHENDVVRGVVQGQWQRGSRLLLHSVARDAPLAAGNTVVTAGLSAELDIDLPRASVPPNVPIGIIETVQETGRERIASVRPFVDPDRVRYAWVVLANDESKK</sequence>
<dbReference type="PANTHER" id="PTHR34138">
    <property type="entry name" value="CELL SHAPE-DETERMINING PROTEIN MREC"/>
    <property type="match status" value="1"/>
</dbReference>
<dbReference type="Proteomes" id="UP000000263">
    <property type="component" value="Chromosome"/>
</dbReference>
<dbReference type="InterPro" id="IPR007221">
    <property type="entry name" value="MreC"/>
</dbReference>
<evidence type="ECO:0000256" key="2">
    <source>
        <dbReference type="ARBA" id="ARBA00013855"/>
    </source>
</evidence>
<dbReference type="InterPro" id="IPR055342">
    <property type="entry name" value="MreC_beta-barrel_core"/>
</dbReference>
<comment type="similarity">
    <text evidence="1 5">Belongs to the MreC family.</text>
</comment>
<dbReference type="Gene3D" id="2.40.10.340">
    <property type="entry name" value="Rod shape-determining protein MreC, domain 1"/>
    <property type="match status" value="1"/>
</dbReference>
<dbReference type="PANTHER" id="PTHR34138:SF1">
    <property type="entry name" value="CELL SHAPE-DETERMINING PROTEIN MREC"/>
    <property type="match status" value="1"/>
</dbReference>
<accession>A7NJU3</accession>
<dbReference type="KEGG" id="rca:Rcas_1671"/>
<evidence type="ECO:0000256" key="4">
    <source>
        <dbReference type="ARBA" id="ARBA00032089"/>
    </source>
</evidence>
<name>A7NJU3_ROSCS</name>
<evidence type="ECO:0000256" key="6">
    <source>
        <dbReference type="SAM" id="Coils"/>
    </source>
</evidence>
<evidence type="ECO:0000256" key="3">
    <source>
        <dbReference type="ARBA" id="ARBA00022960"/>
    </source>
</evidence>
<dbReference type="NCBIfam" id="TIGR00219">
    <property type="entry name" value="mreC"/>
    <property type="match status" value="1"/>
</dbReference>
<proteinExistence type="inferred from homology"/>
<dbReference type="NCBIfam" id="NF010518">
    <property type="entry name" value="PRK13922.13-3"/>
    <property type="match status" value="1"/>
</dbReference>
<dbReference type="RefSeq" id="WP_012120191.1">
    <property type="nucleotide sequence ID" value="NC_009767.1"/>
</dbReference>
<dbReference type="AlphaFoldDB" id="A7NJU3"/>
<dbReference type="PIRSF" id="PIRSF038471">
    <property type="entry name" value="MreC"/>
    <property type="match status" value="1"/>
</dbReference>
<keyword evidence="9" id="KW-1185">Reference proteome</keyword>
<gene>
    <name evidence="8" type="ordered locus">Rcas_1671</name>
</gene>
<evidence type="ECO:0000313" key="8">
    <source>
        <dbReference type="EMBL" id="ABU57763.1"/>
    </source>
</evidence>
<dbReference type="GO" id="GO:0008360">
    <property type="term" value="P:regulation of cell shape"/>
    <property type="evidence" value="ECO:0007669"/>
    <property type="project" value="UniProtKB-KW"/>
</dbReference>
<dbReference type="InterPro" id="IPR042177">
    <property type="entry name" value="Cell/Rod_1"/>
</dbReference>
<dbReference type="InterPro" id="IPR042175">
    <property type="entry name" value="Cell/Rod_MreC_2"/>
</dbReference>
<evidence type="ECO:0000256" key="1">
    <source>
        <dbReference type="ARBA" id="ARBA00009369"/>
    </source>
</evidence>
<comment type="function">
    <text evidence="5">Involved in formation and maintenance of cell shape.</text>
</comment>
<keyword evidence="3 5" id="KW-0133">Cell shape</keyword>
<dbReference type="OrthoDB" id="146556at2"/>
<feature type="domain" description="Rod shape-determining protein MreC beta-barrel core" evidence="7">
    <location>
        <begin position="127"/>
        <end position="288"/>
    </location>
</feature>
<keyword evidence="6" id="KW-0175">Coiled coil</keyword>
<feature type="coiled-coil region" evidence="6">
    <location>
        <begin position="74"/>
        <end position="101"/>
    </location>
</feature>
<dbReference type="eggNOG" id="COG1792">
    <property type="taxonomic scope" value="Bacteria"/>
</dbReference>
<dbReference type="GO" id="GO:0005886">
    <property type="term" value="C:plasma membrane"/>
    <property type="evidence" value="ECO:0007669"/>
    <property type="project" value="TreeGrafter"/>
</dbReference>
<dbReference type="Pfam" id="PF04085">
    <property type="entry name" value="MreC"/>
    <property type="match status" value="1"/>
</dbReference>
<dbReference type="STRING" id="383372.Rcas_1671"/>
<dbReference type="EMBL" id="CP000804">
    <property type="protein sequence ID" value="ABU57763.1"/>
    <property type="molecule type" value="Genomic_DNA"/>
</dbReference>
<protein>
    <recommendedName>
        <fullName evidence="2 5">Cell shape-determining protein MreC</fullName>
    </recommendedName>
    <alternativeName>
        <fullName evidence="4 5">Cell shape protein MreC</fullName>
    </alternativeName>
</protein>
<evidence type="ECO:0000259" key="7">
    <source>
        <dbReference type="Pfam" id="PF04085"/>
    </source>
</evidence>
<dbReference type="Gene3D" id="2.40.10.350">
    <property type="entry name" value="Rod shape-determining protein MreC, domain 2"/>
    <property type="match status" value="1"/>
</dbReference>
<organism evidence="8 9">
    <name type="scientific">Roseiflexus castenholzii (strain DSM 13941 / HLO8)</name>
    <dbReference type="NCBI Taxonomy" id="383372"/>
    <lineage>
        <taxon>Bacteria</taxon>
        <taxon>Bacillati</taxon>
        <taxon>Chloroflexota</taxon>
        <taxon>Chloroflexia</taxon>
        <taxon>Chloroflexales</taxon>
        <taxon>Roseiflexineae</taxon>
        <taxon>Roseiflexaceae</taxon>
        <taxon>Roseiflexus</taxon>
    </lineage>
</organism>
<dbReference type="HOGENOM" id="CLU_042663_1_0_0"/>
<evidence type="ECO:0000313" key="9">
    <source>
        <dbReference type="Proteomes" id="UP000000263"/>
    </source>
</evidence>
<reference evidence="8 9" key="1">
    <citation type="submission" date="2007-08" db="EMBL/GenBank/DDBJ databases">
        <title>Complete sequence of Roseiflexus castenholzii DSM 13941.</title>
        <authorList>
            <consortium name="US DOE Joint Genome Institute"/>
            <person name="Copeland A."/>
            <person name="Lucas S."/>
            <person name="Lapidus A."/>
            <person name="Barry K."/>
            <person name="Glavina del Rio T."/>
            <person name="Dalin E."/>
            <person name="Tice H."/>
            <person name="Pitluck S."/>
            <person name="Thompson L.S."/>
            <person name="Brettin T."/>
            <person name="Bruce D."/>
            <person name="Detter J.C."/>
            <person name="Han C."/>
            <person name="Tapia R."/>
            <person name="Schmutz J."/>
            <person name="Larimer F."/>
            <person name="Land M."/>
            <person name="Hauser L."/>
            <person name="Kyrpides N."/>
            <person name="Mikhailova N."/>
            <person name="Bryant D.A."/>
            <person name="Hanada S."/>
            <person name="Tsukatani Y."/>
            <person name="Richardson P."/>
        </authorList>
    </citation>
    <scope>NUCLEOTIDE SEQUENCE [LARGE SCALE GENOMIC DNA]</scope>
    <source>
        <strain evidence="9">DSM 13941 / HLO8</strain>
    </source>
</reference>
<evidence type="ECO:0000256" key="5">
    <source>
        <dbReference type="PIRNR" id="PIRNR038471"/>
    </source>
</evidence>